<keyword evidence="1" id="KW-0812">Transmembrane</keyword>
<keyword evidence="3" id="KW-1185">Reference proteome</keyword>
<proteinExistence type="predicted"/>
<organism evidence="2 3">
    <name type="scientific">Glaciecola petra</name>
    <dbReference type="NCBI Taxonomy" id="3075602"/>
    <lineage>
        <taxon>Bacteria</taxon>
        <taxon>Pseudomonadati</taxon>
        <taxon>Pseudomonadota</taxon>
        <taxon>Gammaproteobacteria</taxon>
        <taxon>Alteromonadales</taxon>
        <taxon>Alteromonadaceae</taxon>
        <taxon>Glaciecola</taxon>
    </lineage>
</organism>
<protein>
    <recommendedName>
        <fullName evidence="4">Lipoprotein</fullName>
    </recommendedName>
</protein>
<reference evidence="2 3" key="1">
    <citation type="submission" date="2023-09" db="EMBL/GenBank/DDBJ databases">
        <authorList>
            <person name="Rey-Velasco X."/>
        </authorList>
    </citation>
    <scope>NUCLEOTIDE SEQUENCE [LARGE SCALE GENOMIC DNA]</scope>
    <source>
        <strain evidence="2 3">P117</strain>
    </source>
</reference>
<evidence type="ECO:0008006" key="4">
    <source>
        <dbReference type="Google" id="ProtNLM"/>
    </source>
</evidence>
<dbReference type="EMBL" id="JAVRHX010000001">
    <property type="protein sequence ID" value="MDT0593395.1"/>
    <property type="molecule type" value="Genomic_DNA"/>
</dbReference>
<dbReference type="RefSeq" id="WP_311366916.1">
    <property type="nucleotide sequence ID" value="NZ_JAVRHX010000001.1"/>
</dbReference>
<evidence type="ECO:0000256" key="1">
    <source>
        <dbReference type="SAM" id="Phobius"/>
    </source>
</evidence>
<comment type="caution">
    <text evidence="2">The sequence shown here is derived from an EMBL/GenBank/DDBJ whole genome shotgun (WGS) entry which is preliminary data.</text>
</comment>
<keyword evidence="1" id="KW-0472">Membrane</keyword>
<dbReference type="Proteomes" id="UP001253545">
    <property type="component" value="Unassembled WGS sequence"/>
</dbReference>
<evidence type="ECO:0000313" key="2">
    <source>
        <dbReference type="EMBL" id="MDT0593395.1"/>
    </source>
</evidence>
<accession>A0ABU2ZL94</accession>
<name>A0ABU2ZL94_9ALTE</name>
<feature type="transmembrane region" description="Helical" evidence="1">
    <location>
        <begin position="12"/>
        <end position="31"/>
    </location>
</feature>
<dbReference type="PROSITE" id="PS51257">
    <property type="entry name" value="PROKAR_LIPOPROTEIN"/>
    <property type="match status" value="1"/>
</dbReference>
<evidence type="ECO:0000313" key="3">
    <source>
        <dbReference type="Proteomes" id="UP001253545"/>
    </source>
</evidence>
<gene>
    <name evidence="2" type="ORF">RM552_00890</name>
</gene>
<keyword evidence="1" id="KW-1133">Transmembrane helix</keyword>
<sequence>MRSINHHYSTPIMISGFKISVLLFISLFIVGCSEPNPADPSCRVLPQALSSQTGKGACIIKLNNKLLVTINTDGLYDLAKTNNLSIQPAQCAAHNSLWLQTGFNAQVQHSVGVQKDGTWLYQCSLRAGYDGNEASFDAPYWSESDIKAVGFIDIFSTNQDQWAYPDELVFIRDAFIRAN</sequence>